<dbReference type="GO" id="GO:0005794">
    <property type="term" value="C:Golgi apparatus"/>
    <property type="evidence" value="ECO:0007669"/>
    <property type="project" value="TreeGrafter"/>
</dbReference>
<dbReference type="InterPro" id="IPR019155">
    <property type="entry name" value="CLEC16A/TT9_N"/>
</dbReference>
<keyword evidence="2" id="KW-0072">Autophagy</keyword>
<sequence length="837" mass="94966">MLRRLGGSSNSLWRPKNPHSLEYLKYLHGVLVKNDKVVESNRKVLVEALRAIAEILIWGDQNDSKVFDFFLERQMLSYFLQIMKQDGGSLNVQLLQTLNILFENIRHETSLYFLLSNNHVNSIITHNFDFNNEEIMAYYISFMKTLSFKLNPSTIHFFFNEATDEFPLLTESLKFFDSSESMVRIAVRNIVLNIVRVDDAAMTKFVKGATKSYLYDLVDSLVAQAIELDTFVRSAENVIANRERLRDKVDDLVDLLHYVGELLEVEAMAESLPDLVSSRFLIPLLLNSLAPRRHNHAILLTPVSSFFFFAQFLLVSTFDINFLSNVLSFAVVISHHDTIQTFLSAFLFEDASILASHWVRDDDTYSLQPVERPPRSNARVFFDALLCAFDSSKNDDYLSFYGLMLIYAMFQNKGNVGELLSAANLPALKRRSSSSSHSRSGPLVNVSSVDSMDSPTTCDERIIEALLSIVEAAGNDDSRLRPITLELACLVLRQILLVVDHDQMHSLIGNKASHVLTRFIDRLGLYVNSENLFLEWFEDEYAEFEVNHIKLETIGYEMLLPPCNTAMSGLALHKRLPSGFEERIRTIIQFYFHIRKLAKDMSGETETELPLKVGNNVAVEVGDCINLNNSDLLSCVVVLNKNERLSRFLVTDRLQLILVEPDSRKAGWAIVRFVGLLQDTQITGDPSDSRSLHVVVEGQPTRQRAHIFEKRQALLTARFVFDDHIRCMAAKQRLTKGRQTARGLKLQAICDLLGVPRIGSTSPRANPFRIVKGCAPGSVRKQVIWLPNYDAEIIAKFHEFNPRRSATAPAFEFIDGWSEACLKSEAHGGCRHRLSQN</sequence>
<feature type="domain" description="FPL" evidence="4">
    <location>
        <begin position="49"/>
        <end position="194"/>
    </location>
</feature>
<dbReference type="STRING" id="29170.A0A368H4I0"/>
<proteinExistence type="inferred from homology"/>
<evidence type="ECO:0000313" key="6">
    <source>
        <dbReference type="EMBL" id="RCN51513.1"/>
    </source>
</evidence>
<feature type="region of interest" description="Disordered" evidence="3">
    <location>
        <begin position="431"/>
        <end position="455"/>
    </location>
</feature>
<protein>
    <submittedName>
        <fullName evidence="6">Uncharacterized protein</fullName>
    </submittedName>
</protein>
<evidence type="ECO:0000259" key="4">
    <source>
        <dbReference type="Pfam" id="PF09758"/>
    </source>
</evidence>
<dbReference type="GO" id="GO:0006914">
    <property type="term" value="P:autophagy"/>
    <property type="evidence" value="ECO:0007669"/>
    <property type="project" value="UniProtKB-KW"/>
</dbReference>
<accession>A0A368H4I0</accession>
<evidence type="ECO:0000256" key="2">
    <source>
        <dbReference type="ARBA" id="ARBA00023006"/>
    </source>
</evidence>
<feature type="compositionally biased region" description="Polar residues" evidence="3">
    <location>
        <begin position="445"/>
        <end position="455"/>
    </location>
</feature>
<reference evidence="6 7" key="1">
    <citation type="submission" date="2014-10" db="EMBL/GenBank/DDBJ databases">
        <title>Draft genome of the hookworm Ancylostoma caninum.</title>
        <authorList>
            <person name="Mitreva M."/>
        </authorList>
    </citation>
    <scope>NUCLEOTIDE SEQUENCE [LARGE SCALE GENOMIC DNA]</scope>
    <source>
        <strain evidence="6 7">Baltimore</strain>
    </source>
</reference>
<dbReference type="GO" id="GO:0016197">
    <property type="term" value="P:endosomal transport"/>
    <property type="evidence" value="ECO:0007669"/>
    <property type="project" value="TreeGrafter"/>
</dbReference>
<dbReference type="Pfam" id="PF19439">
    <property type="entry name" value="CLEC16A_C"/>
    <property type="match status" value="1"/>
</dbReference>
<evidence type="ECO:0000259" key="5">
    <source>
        <dbReference type="Pfam" id="PF19439"/>
    </source>
</evidence>
<comment type="similarity">
    <text evidence="1">Belongs to the CLEC16A/gop-1 family.</text>
</comment>
<dbReference type="PANTHER" id="PTHR21481:SF0">
    <property type="entry name" value="PROTEIN CLEC16A"/>
    <property type="match status" value="1"/>
</dbReference>
<evidence type="ECO:0000313" key="7">
    <source>
        <dbReference type="Proteomes" id="UP000252519"/>
    </source>
</evidence>
<dbReference type="GO" id="GO:0007034">
    <property type="term" value="P:vacuolar transport"/>
    <property type="evidence" value="ECO:0007669"/>
    <property type="project" value="TreeGrafter"/>
</dbReference>
<dbReference type="EMBL" id="JOJR01000012">
    <property type="protein sequence ID" value="RCN51513.1"/>
    <property type="molecule type" value="Genomic_DNA"/>
</dbReference>
<comment type="caution">
    <text evidence="6">The sequence shown here is derived from an EMBL/GenBank/DDBJ whole genome shotgun (WGS) entry which is preliminary data.</text>
</comment>
<dbReference type="GO" id="GO:1901096">
    <property type="term" value="P:regulation of autophagosome maturation"/>
    <property type="evidence" value="ECO:0007669"/>
    <property type="project" value="TreeGrafter"/>
</dbReference>
<dbReference type="Proteomes" id="UP000252519">
    <property type="component" value="Unassembled WGS sequence"/>
</dbReference>
<dbReference type="InterPro" id="IPR016024">
    <property type="entry name" value="ARM-type_fold"/>
</dbReference>
<dbReference type="OrthoDB" id="294052at2759"/>
<dbReference type="GO" id="GO:0005770">
    <property type="term" value="C:late endosome"/>
    <property type="evidence" value="ECO:0007669"/>
    <property type="project" value="TreeGrafter"/>
</dbReference>
<feature type="domain" description="CLEC16A/TT9 C-terminal" evidence="5">
    <location>
        <begin position="376"/>
        <end position="759"/>
    </location>
</feature>
<name>A0A368H4I0_ANCCA</name>
<keyword evidence="7" id="KW-1185">Reference proteome</keyword>
<evidence type="ECO:0000256" key="3">
    <source>
        <dbReference type="SAM" id="MobiDB-lite"/>
    </source>
</evidence>
<dbReference type="AlphaFoldDB" id="A0A368H4I0"/>
<evidence type="ECO:0000256" key="1">
    <source>
        <dbReference type="ARBA" id="ARBA00006441"/>
    </source>
</evidence>
<organism evidence="6 7">
    <name type="scientific">Ancylostoma caninum</name>
    <name type="common">Dog hookworm</name>
    <dbReference type="NCBI Taxonomy" id="29170"/>
    <lineage>
        <taxon>Eukaryota</taxon>
        <taxon>Metazoa</taxon>
        <taxon>Ecdysozoa</taxon>
        <taxon>Nematoda</taxon>
        <taxon>Chromadorea</taxon>
        <taxon>Rhabditida</taxon>
        <taxon>Rhabditina</taxon>
        <taxon>Rhabditomorpha</taxon>
        <taxon>Strongyloidea</taxon>
        <taxon>Ancylostomatidae</taxon>
        <taxon>Ancylostomatinae</taxon>
        <taxon>Ancylostoma</taxon>
    </lineage>
</organism>
<gene>
    <name evidence="6" type="ORF">ANCCAN_02179</name>
</gene>
<dbReference type="InterPro" id="IPR045820">
    <property type="entry name" value="CLEC16A/TT9_C"/>
</dbReference>
<dbReference type="SUPFAM" id="SSF48371">
    <property type="entry name" value="ARM repeat"/>
    <property type="match status" value="1"/>
</dbReference>
<dbReference type="Pfam" id="PF09758">
    <property type="entry name" value="FPL"/>
    <property type="match status" value="1"/>
</dbReference>
<dbReference type="InterPro" id="IPR039272">
    <property type="entry name" value="CLEC16A/TT9"/>
</dbReference>
<dbReference type="PANTHER" id="PTHR21481">
    <property type="entry name" value="PROTEIN CLEC16A"/>
    <property type="match status" value="1"/>
</dbReference>